<dbReference type="RefSeq" id="WP_076321806.1">
    <property type="nucleotide sequence ID" value="NZ_MRTF01000002.1"/>
</dbReference>
<dbReference type="AlphaFoldDB" id="A0A1R1B601"/>
<sequence>MVGIEVDTIRGMLLELGFKGRMLHDLRDIIVDEETLYTFYNFIIKNEEEEGRITSLLLVYKFKKLMQDKQSFADYHEFIEAYNSIHEVFEKKKVLERLFCSESNDLMKLIPWLNADMISHRKLYQLAVEYRSKYSVRESLFLIETLHM</sequence>
<reference evidence="1 2" key="1">
    <citation type="submission" date="2016-11" db="EMBL/GenBank/DDBJ databases">
        <title>Paenibacillus species isolates.</title>
        <authorList>
            <person name="Beno S.M."/>
        </authorList>
    </citation>
    <scope>NUCLEOTIDE SEQUENCE [LARGE SCALE GENOMIC DNA]</scope>
    <source>
        <strain evidence="1 2">FSL F4-0100</strain>
    </source>
</reference>
<dbReference type="EMBL" id="MRTF01000002">
    <property type="protein sequence ID" value="OME94987.1"/>
    <property type="molecule type" value="Genomic_DNA"/>
</dbReference>
<name>A0A1R1B601_PAELA</name>
<gene>
    <name evidence="1" type="ORF">BK123_07805</name>
</gene>
<evidence type="ECO:0000313" key="1">
    <source>
        <dbReference type="EMBL" id="OME94987.1"/>
    </source>
</evidence>
<protein>
    <submittedName>
        <fullName evidence="1">Uncharacterized protein</fullName>
    </submittedName>
</protein>
<accession>A0A1R1B601</accession>
<comment type="caution">
    <text evidence="1">The sequence shown here is derived from an EMBL/GenBank/DDBJ whole genome shotgun (WGS) entry which is preliminary data.</text>
</comment>
<dbReference type="OrthoDB" id="2620711at2"/>
<evidence type="ECO:0000313" key="2">
    <source>
        <dbReference type="Proteomes" id="UP000187074"/>
    </source>
</evidence>
<organism evidence="1 2">
    <name type="scientific">Paenibacillus lautus</name>
    <name type="common">Bacillus lautus</name>
    <dbReference type="NCBI Taxonomy" id="1401"/>
    <lineage>
        <taxon>Bacteria</taxon>
        <taxon>Bacillati</taxon>
        <taxon>Bacillota</taxon>
        <taxon>Bacilli</taxon>
        <taxon>Bacillales</taxon>
        <taxon>Paenibacillaceae</taxon>
        <taxon>Paenibacillus</taxon>
    </lineage>
</organism>
<proteinExistence type="predicted"/>
<dbReference type="Proteomes" id="UP000187074">
    <property type="component" value="Unassembled WGS sequence"/>
</dbReference>